<evidence type="ECO:0000313" key="6">
    <source>
        <dbReference type="Proteomes" id="UP000886891"/>
    </source>
</evidence>
<dbReference type="Gene3D" id="1.20.5.620">
    <property type="entry name" value="F1F0 ATP synthase subunit B, membrane domain"/>
    <property type="match status" value="1"/>
</dbReference>
<reference evidence="5" key="2">
    <citation type="journal article" date="2021" name="PeerJ">
        <title>Extensive microbial diversity within the chicken gut microbiome revealed by metagenomics and culture.</title>
        <authorList>
            <person name="Gilroy R."/>
            <person name="Ravi A."/>
            <person name="Getino M."/>
            <person name="Pursley I."/>
            <person name="Horton D.L."/>
            <person name="Alikhan N.F."/>
            <person name="Baker D."/>
            <person name="Gharbi K."/>
            <person name="Hall N."/>
            <person name="Watson M."/>
            <person name="Adriaenssens E.M."/>
            <person name="Foster-Nyarko E."/>
            <person name="Jarju S."/>
            <person name="Secka A."/>
            <person name="Antonio M."/>
            <person name="Oren A."/>
            <person name="Chaudhuri R.R."/>
            <person name="La Ragione R."/>
            <person name="Hildebrand F."/>
            <person name="Pallen M.J."/>
        </authorList>
    </citation>
    <scope>NUCLEOTIDE SEQUENCE</scope>
    <source>
        <strain evidence="5">23406</strain>
    </source>
</reference>
<evidence type="ECO:0000256" key="4">
    <source>
        <dbReference type="SAM" id="Coils"/>
    </source>
</evidence>
<accession>A0A9D1NBW9</accession>
<dbReference type="Pfam" id="PF01991">
    <property type="entry name" value="vATP-synt_E"/>
    <property type="match status" value="1"/>
</dbReference>
<feature type="coiled-coil region" evidence="4">
    <location>
        <begin position="14"/>
        <end position="45"/>
    </location>
</feature>
<sequence length="192" mass="21809">MSKTIVSRILDDARKNANSTLEEGNAKARELLAETEREIAEYRQKNVAETFALRDDIVKRRISVANLEVKKVLLRAKKEILDRTFKEALDQILALPRPKYLELIEGMLSCAEDGDVVYVAERDARTITKKFVEELGKKRKIRLTRASEYVPISGGVVIASGNMEKNLSFDVELQALREEIEAEVAEKLFGER</sequence>
<dbReference type="GO" id="GO:0046961">
    <property type="term" value="F:proton-transporting ATPase activity, rotational mechanism"/>
    <property type="evidence" value="ECO:0007669"/>
    <property type="project" value="InterPro"/>
</dbReference>
<dbReference type="GO" id="GO:0033178">
    <property type="term" value="C:proton-transporting two-sector ATPase complex, catalytic domain"/>
    <property type="evidence" value="ECO:0007669"/>
    <property type="project" value="InterPro"/>
</dbReference>
<dbReference type="EMBL" id="DVOH01000013">
    <property type="protein sequence ID" value="HIU99745.1"/>
    <property type="molecule type" value="Genomic_DNA"/>
</dbReference>
<dbReference type="AlphaFoldDB" id="A0A9D1NBW9"/>
<dbReference type="SUPFAM" id="SSF160527">
    <property type="entry name" value="V-type ATPase subunit E-like"/>
    <property type="match status" value="1"/>
</dbReference>
<dbReference type="Gene3D" id="3.30.2320.30">
    <property type="entry name" value="ATP synthase, E subunit, C-terminal"/>
    <property type="match status" value="1"/>
</dbReference>
<comment type="similarity">
    <text evidence="1">Belongs to the V-ATPase E subunit family.</text>
</comment>
<evidence type="ECO:0000256" key="3">
    <source>
        <dbReference type="ARBA" id="ARBA00023065"/>
    </source>
</evidence>
<reference evidence="5" key="1">
    <citation type="submission" date="2020-10" db="EMBL/GenBank/DDBJ databases">
        <authorList>
            <person name="Gilroy R."/>
        </authorList>
    </citation>
    <scope>NUCLEOTIDE SEQUENCE</scope>
    <source>
        <strain evidence="5">23406</strain>
    </source>
</reference>
<dbReference type="Proteomes" id="UP000886891">
    <property type="component" value="Unassembled WGS sequence"/>
</dbReference>
<organism evidence="5 6">
    <name type="scientific">Candidatus Stercoripulliclostridium merdipullorum</name>
    <dbReference type="NCBI Taxonomy" id="2840952"/>
    <lineage>
        <taxon>Bacteria</taxon>
        <taxon>Bacillati</taxon>
        <taxon>Bacillota</taxon>
        <taxon>Clostridia</taxon>
        <taxon>Eubacteriales</taxon>
        <taxon>Candidatus Stercoripulliclostridium</taxon>
    </lineage>
</organism>
<name>A0A9D1NBW9_9FIRM</name>
<keyword evidence="3" id="KW-0406">Ion transport</keyword>
<proteinExistence type="inferred from homology"/>
<keyword evidence="2" id="KW-0813">Transport</keyword>
<evidence type="ECO:0008006" key="7">
    <source>
        <dbReference type="Google" id="ProtNLM"/>
    </source>
</evidence>
<dbReference type="InterPro" id="IPR002842">
    <property type="entry name" value="ATPase_V1_Esu"/>
</dbReference>
<gene>
    <name evidence="5" type="ORF">IAB14_01365</name>
</gene>
<evidence type="ECO:0000313" key="5">
    <source>
        <dbReference type="EMBL" id="HIU99745.1"/>
    </source>
</evidence>
<keyword evidence="4" id="KW-0175">Coiled coil</keyword>
<evidence type="ECO:0000256" key="2">
    <source>
        <dbReference type="ARBA" id="ARBA00022448"/>
    </source>
</evidence>
<evidence type="ECO:0000256" key="1">
    <source>
        <dbReference type="ARBA" id="ARBA00005901"/>
    </source>
</evidence>
<comment type="caution">
    <text evidence="5">The sequence shown here is derived from an EMBL/GenBank/DDBJ whole genome shotgun (WGS) entry which is preliminary data.</text>
</comment>
<dbReference type="InterPro" id="IPR038495">
    <property type="entry name" value="ATPase_E_C"/>
</dbReference>
<protein>
    <recommendedName>
        <fullName evidence="7">V-ATPase subunit E</fullName>
    </recommendedName>
</protein>